<evidence type="ECO:0000313" key="1">
    <source>
        <dbReference type="EMBL" id="CAF1060539.1"/>
    </source>
</evidence>
<dbReference type="Proteomes" id="UP000663829">
    <property type="component" value="Unassembled WGS sequence"/>
</dbReference>
<reference evidence="1" key="1">
    <citation type="submission" date="2021-02" db="EMBL/GenBank/DDBJ databases">
        <authorList>
            <person name="Nowell W R."/>
        </authorList>
    </citation>
    <scope>NUCLEOTIDE SEQUENCE</scope>
</reference>
<dbReference type="EMBL" id="CAJNOQ010004467">
    <property type="protein sequence ID" value="CAF1060539.1"/>
    <property type="molecule type" value="Genomic_DNA"/>
</dbReference>
<proteinExistence type="predicted"/>
<dbReference type="EMBL" id="CAJOBC010004469">
    <property type="protein sequence ID" value="CAF3828986.1"/>
    <property type="molecule type" value="Genomic_DNA"/>
</dbReference>
<comment type="caution">
    <text evidence="1">The sequence shown here is derived from an EMBL/GenBank/DDBJ whole genome shotgun (WGS) entry which is preliminary data.</text>
</comment>
<dbReference type="OrthoDB" id="10041163at2759"/>
<protein>
    <submittedName>
        <fullName evidence="1">Uncharacterized protein</fullName>
    </submittedName>
</protein>
<name>A0A814L9X0_9BILA</name>
<evidence type="ECO:0000313" key="3">
    <source>
        <dbReference type="Proteomes" id="UP000663829"/>
    </source>
</evidence>
<sequence>MISGKDCSDSNLITFDDITIESLAEIPSDYIGVQWNNFHVMNLTAYPHYNTSGFYTALRSGYIAFNKNGLTMTISANPPNVFNLYSFVAASGSQNQLRLTMIGQRLSKQLYAATYPLYTKWQQLIELNYLNIDTITLSTDGSSEFAMDNLCISTSSLTTTTTSTTET</sequence>
<evidence type="ECO:0000313" key="2">
    <source>
        <dbReference type="EMBL" id="CAF3828986.1"/>
    </source>
</evidence>
<organism evidence="1 3">
    <name type="scientific">Didymodactylos carnosus</name>
    <dbReference type="NCBI Taxonomy" id="1234261"/>
    <lineage>
        <taxon>Eukaryota</taxon>
        <taxon>Metazoa</taxon>
        <taxon>Spiralia</taxon>
        <taxon>Gnathifera</taxon>
        <taxon>Rotifera</taxon>
        <taxon>Eurotatoria</taxon>
        <taxon>Bdelloidea</taxon>
        <taxon>Philodinida</taxon>
        <taxon>Philodinidae</taxon>
        <taxon>Didymodactylos</taxon>
    </lineage>
</organism>
<accession>A0A814L9X0</accession>
<gene>
    <name evidence="1" type="ORF">GPM918_LOCUS16753</name>
    <name evidence="2" type="ORF">SRO942_LOCUS16757</name>
</gene>
<dbReference type="AlphaFoldDB" id="A0A814L9X0"/>
<keyword evidence="3" id="KW-1185">Reference proteome</keyword>
<dbReference type="Proteomes" id="UP000681722">
    <property type="component" value="Unassembled WGS sequence"/>
</dbReference>